<organism evidence="2 3">
    <name type="scientific">Candidatus Wolfebacteria bacterium CG_4_10_14_0_8_um_filter_39_64</name>
    <dbReference type="NCBI Taxonomy" id="1975063"/>
    <lineage>
        <taxon>Bacteria</taxon>
        <taxon>Candidatus Wolfeibacteriota</taxon>
    </lineage>
</organism>
<dbReference type="InterPro" id="IPR001279">
    <property type="entry name" value="Metallo-B-lactamas"/>
</dbReference>
<dbReference type="Pfam" id="PF12706">
    <property type="entry name" value="Lactamase_B_2"/>
    <property type="match status" value="1"/>
</dbReference>
<comment type="caution">
    <text evidence="2">The sequence shown here is derived from an EMBL/GenBank/DDBJ whole genome shotgun (WGS) entry which is preliminary data.</text>
</comment>
<dbReference type="SMART" id="SM00849">
    <property type="entry name" value="Lactamase_B"/>
    <property type="match status" value="1"/>
</dbReference>
<dbReference type="SUPFAM" id="SSF56281">
    <property type="entry name" value="Metallo-hydrolase/oxidoreductase"/>
    <property type="match status" value="1"/>
</dbReference>
<sequence>MNITFLGTGPAGRIPRPNCKWYVCKEAEKPGSRSARSQTSTFFEFSKTNVLIDVSQDFGKQVKLLDKKQIDFIFLTHGHSDAAYGLPLLTNKKYREKFNPVIHTEKQTFEVAREKMPEVAGLNFKFIEPFHEYNFKDFRLIPFRVEHSFNPRFLTLGYLFEFNKKKIVYASDFKEMSSQSKGLIKNADLAILDCAAYKRPIPTHVSFPEILELQKEMAFKKVYLTQVGIAWPHYELAQKVIAKQAKNIFLAYDGLKIEI</sequence>
<name>A0A2M7Q6Y1_9BACT</name>
<protein>
    <recommendedName>
        <fullName evidence="1">Metallo-beta-lactamase domain-containing protein</fullName>
    </recommendedName>
</protein>
<accession>A0A2M7Q6Y1</accession>
<gene>
    <name evidence="2" type="ORF">COY97_00315</name>
</gene>
<proteinExistence type="predicted"/>
<feature type="domain" description="Metallo-beta-lactamase" evidence="1">
    <location>
        <begin position="37"/>
        <end position="204"/>
    </location>
</feature>
<evidence type="ECO:0000313" key="3">
    <source>
        <dbReference type="Proteomes" id="UP000228730"/>
    </source>
</evidence>
<dbReference type="Gene3D" id="3.60.15.10">
    <property type="entry name" value="Ribonuclease Z/Hydroxyacylglutathione hydrolase-like"/>
    <property type="match status" value="1"/>
</dbReference>
<dbReference type="AlphaFoldDB" id="A0A2M7Q6Y1"/>
<evidence type="ECO:0000313" key="2">
    <source>
        <dbReference type="EMBL" id="PIY59168.1"/>
    </source>
</evidence>
<dbReference type="PANTHER" id="PTHR42663:SF6">
    <property type="entry name" value="HYDROLASE C777.06C-RELATED"/>
    <property type="match status" value="1"/>
</dbReference>
<dbReference type="Proteomes" id="UP000228730">
    <property type="component" value="Unassembled WGS sequence"/>
</dbReference>
<dbReference type="InterPro" id="IPR036866">
    <property type="entry name" value="RibonucZ/Hydroxyglut_hydro"/>
</dbReference>
<reference evidence="3" key="1">
    <citation type="submission" date="2017-09" db="EMBL/GenBank/DDBJ databases">
        <title>Depth-based differentiation of microbial function through sediment-hosted aquifers and enrichment of novel symbionts in the deep terrestrial subsurface.</title>
        <authorList>
            <person name="Probst A.J."/>
            <person name="Ladd B."/>
            <person name="Jarett J.K."/>
            <person name="Geller-Mcgrath D.E."/>
            <person name="Sieber C.M.K."/>
            <person name="Emerson J.B."/>
            <person name="Anantharaman K."/>
            <person name="Thomas B.C."/>
            <person name="Malmstrom R."/>
            <person name="Stieglmeier M."/>
            <person name="Klingl A."/>
            <person name="Woyke T."/>
            <person name="Ryan C.M."/>
            <person name="Banfield J.F."/>
        </authorList>
    </citation>
    <scope>NUCLEOTIDE SEQUENCE [LARGE SCALE GENOMIC DNA]</scope>
</reference>
<dbReference type="PANTHER" id="PTHR42663">
    <property type="entry name" value="HYDROLASE C777.06C-RELATED-RELATED"/>
    <property type="match status" value="1"/>
</dbReference>
<evidence type="ECO:0000259" key="1">
    <source>
        <dbReference type="SMART" id="SM00849"/>
    </source>
</evidence>
<dbReference type="EMBL" id="PFKY01000012">
    <property type="protein sequence ID" value="PIY59168.1"/>
    <property type="molecule type" value="Genomic_DNA"/>
</dbReference>